<feature type="domain" description="P/Homo B" evidence="7">
    <location>
        <begin position="976"/>
        <end position="1126"/>
    </location>
</feature>
<evidence type="ECO:0000256" key="3">
    <source>
        <dbReference type="ARBA" id="ARBA00022825"/>
    </source>
</evidence>
<dbReference type="InterPro" id="IPR011049">
    <property type="entry name" value="Serralysin-like_metalloprot_C"/>
</dbReference>
<evidence type="ECO:0000256" key="1">
    <source>
        <dbReference type="ARBA" id="ARBA00022670"/>
    </source>
</evidence>
<evidence type="ECO:0000313" key="9">
    <source>
        <dbReference type="Proteomes" id="UP000520592"/>
    </source>
</evidence>
<dbReference type="GO" id="GO:0016020">
    <property type="term" value="C:membrane"/>
    <property type="evidence" value="ECO:0007669"/>
    <property type="project" value="TreeGrafter"/>
</dbReference>
<comment type="caution">
    <text evidence="8">The sequence shown here is derived from an EMBL/GenBank/DDBJ whole genome shotgun (WGS) entry which is preliminary data.</text>
</comment>
<dbReference type="InterPro" id="IPR002884">
    <property type="entry name" value="P_dom"/>
</dbReference>
<feature type="compositionally biased region" description="Low complexity" evidence="6">
    <location>
        <begin position="244"/>
        <end position="264"/>
    </location>
</feature>
<keyword evidence="3" id="KW-0720">Serine protease</keyword>
<dbReference type="Pfam" id="PF01483">
    <property type="entry name" value="P_proprotein"/>
    <property type="match status" value="1"/>
</dbReference>
<dbReference type="Pfam" id="PF00353">
    <property type="entry name" value="HemolysinCabind"/>
    <property type="match status" value="4"/>
</dbReference>
<feature type="region of interest" description="Disordered" evidence="6">
    <location>
        <begin position="244"/>
        <end position="265"/>
    </location>
</feature>
<dbReference type="RefSeq" id="WP_177063684.1">
    <property type="nucleotide sequence ID" value="NZ_JACAPS010000066.1"/>
</dbReference>
<dbReference type="Gene3D" id="2.60.120.260">
    <property type="entry name" value="Galactose-binding domain-like"/>
    <property type="match status" value="1"/>
</dbReference>
<comment type="caution">
    <text evidence="5">Lacks conserved residue(s) required for the propagation of feature annotation.</text>
</comment>
<evidence type="ECO:0000259" key="7">
    <source>
        <dbReference type="PROSITE" id="PS51829"/>
    </source>
</evidence>
<protein>
    <submittedName>
        <fullName evidence="8">Proprotein convertase P-domain-containing protein</fullName>
    </submittedName>
</protein>
<dbReference type="PANTHER" id="PTHR42884">
    <property type="entry name" value="PROPROTEIN CONVERTASE SUBTILISIN/KEXIN-RELATED"/>
    <property type="match status" value="1"/>
</dbReference>
<dbReference type="Pfam" id="PF17892">
    <property type="entry name" value="Cadherin_5"/>
    <property type="match status" value="1"/>
</dbReference>
<dbReference type="SUPFAM" id="SSF49785">
    <property type="entry name" value="Galactose-binding domain-like"/>
    <property type="match status" value="1"/>
</dbReference>
<evidence type="ECO:0000256" key="2">
    <source>
        <dbReference type="ARBA" id="ARBA00022801"/>
    </source>
</evidence>
<dbReference type="InterPro" id="IPR000209">
    <property type="entry name" value="Peptidase_S8/S53_dom"/>
</dbReference>
<dbReference type="PANTHER" id="PTHR42884:SF14">
    <property type="entry name" value="NEUROENDOCRINE CONVERTASE 1"/>
    <property type="match status" value="1"/>
</dbReference>
<gene>
    <name evidence="8" type="ORF">HX876_34485</name>
</gene>
<dbReference type="InterPro" id="IPR008979">
    <property type="entry name" value="Galactose-bd-like_sf"/>
</dbReference>
<dbReference type="SUPFAM" id="SSF51120">
    <property type="entry name" value="beta-Roll"/>
    <property type="match status" value="3"/>
</dbReference>
<dbReference type="GO" id="GO:0005509">
    <property type="term" value="F:calcium ion binding"/>
    <property type="evidence" value="ECO:0007669"/>
    <property type="project" value="InterPro"/>
</dbReference>
<dbReference type="Proteomes" id="UP000520592">
    <property type="component" value="Unassembled WGS sequence"/>
</dbReference>
<proteinExistence type="inferred from homology"/>
<sequence>MASLASGGIRPGEVQLDPNARPNTYLSQFYSTPDAAKPDFSLRSAVTLNGLSAMSTFNTYVDPLLLDLTGNGVHMTDLRDGVLFDTDHSGTLKRSGWADRTTGMLVIDDGSGQIKDVSQMFSEYYGGKTGVNGAAGEVRFKDGFAALASEDSNKDGIIDQRDAIWSKLRVWVDGTHDAKVDAGELKTLAELGITQINVRPTSTAQQTRDGNKVLASGSFIIKGKSQETLAVDFLGDPVSNTLSTQGTGTRVTSTTSGSNGRTTSAYASQSTLGETLDAGKLGVNNLYGGSGDDTLIAASTGSWLVGGAGSNTYNGGVGDDVFVISASDNPANIHGNGGHDTAIVVGDKAVVLNMAQAGLTIAQGGSGDDTLVSGGNAGVFIKGGSGNSTLVGGGGNDVLVGGIGHNTIIGGSGKSVIYAGSQGDVIYASEGGSIIHAGGGSDRIFGGAGNDVIEVGHGNATIDGDGGINLVTLHGNHGDYRITRTAGGYEVADKVAGRDGTVTLKNIQKLNFSDISAVDLQQPNAMPVADVLSLDKDGKAFDRRQPHLISAASLLANDQALNSKGGLRIANVGDAIGGTVSLTQQGDVLFTPAPKFTGLLSFKYGVVDSAGNASASVVDLSSGKTAPMRAGVTLLTPEVPLDPLAAQEWYLSDANILPVWNDYSGKGVRIGQFEPGGQFATAPEIFDIVHPDLAANVDQAWLQTQKSNNALPGLVSNHATMVAGVMVAAKNGVGGVGVAYGATLGGYYLANNGADLAGRGHMVSFDIANNSWGFTNDFALSSFQDGFVNTATALSMNAQYAATNGRGGLGTIIVAAGGNSRATGGNAQGSLTNNNRFSVEVGAINAQGDLSTLQIGSSPFSNPGASLLVSAPGSNVVSTSHLLETERGSTFGSDYTSMQGTSFAAPIISGIVALMLEANPNLGYRDVQQILALSAHKINDPSTQWSDNAAHNWNGGGMHTSNDYGFGEVDARAAVRLAEAWMTQSTGANEYVYSASSGVLGKSVAAGGTVSSSIAMNAGLNVEHVEIDFEAQVGRLGDLTLKLISPDGTQSILLNRQGKVPDGMAGASATDMGSTQSGSFKYTFMSTHDFGERSAGNWTLQVTDAVSGLPVTLNAWSLRLYGSKSSPDDTYFYTDEYVKSVVGHANRAVLDDAVNGVAGGRNTLNAAAVSGDTSVNLLTGVASIGGAALTVKNPANIQNIITGDGNDVLVAGKADALLDGGRGNNSLTGGQGKDFFVVHRREGGSDVINNFEAARGEIIDLVGFVGKKFSDLALTQQGADVRIDLSKGQRIVLKNQALTGLSAANFKFQDTFVAPAAYVSSDATAVKPQEGLGTVLLNGGAKGVMYSSDAQGKMVASLSGTIYSHDSATSDVFVVAAQSGVKDYNNALRGFRHGIDKIDLRQTGITDFSQLTIEHKNRATLNGLTQIHGVYVALTGSQGASSNVNLVYLDALDVAQVSASDFIFAAHTPDVVAPVGPVVISAIEQPTISMPGTQTPTVEQPAIDKPLVVKPQPSVEPTPTVTVPDLPLPGTKTIEQILAERGVDLNPKVPEHKTIEELLAERGVGSLEPSKVPDITSPGRDQVGRPVVDVPSPRPIVIPDVPVIDTSHRDLDIPSRPRVTVPDIPTVSDSRFKFDDPVTLPSRDVLTPASPSTVTSAPAAGDPGVMTVKGFFANVTVGDESKTINVEASGAKLTAGNGDNKVNDLEFSGSMGQLVFTQDISPERLWFQHHGQDLQISVIGSQQEVTLHNWYASTPERPRDIMIGTQHRLLGGDVENLVQAMAAFAPAAPATMTFSAAEQQSLQPVLAANWT</sequence>
<dbReference type="SUPFAM" id="SSF52743">
    <property type="entry name" value="Subtilisin-like"/>
    <property type="match status" value="1"/>
</dbReference>
<dbReference type="GO" id="GO:0016485">
    <property type="term" value="P:protein processing"/>
    <property type="evidence" value="ECO:0007669"/>
    <property type="project" value="TreeGrafter"/>
</dbReference>
<name>A0A7Y8CPU7_9PSED</name>
<dbReference type="Gene3D" id="2.60.40.2810">
    <property type="match status" value="1"/>
</dbReference>
<dbReference type="Gene3D" id="2.150.10.10">
    <property type="entry name" value="Serralysin-like metalloprotease, C-terminal"/>
    <property type="match status" value="3"/>
</dbReference>
<reference evidence="8 9" key="1">
    <citation type="submission" date="2020-04" db="EMBL/GenBank/DDBJ databases">
        <title>Molecular characterization of pseudomonads from Agaricus bisporus reveal novel blotch 2 pathogens in Western Europe.</title>
        <authorList>
            <person name="Taparia T."/>
            <person name="Krijger M."/>
            <person name="Haynes E."/>
            <person name="Elpinstone J.G."/>
            <person name="Noble R."/>
            <person name="Van Der Wolf J."/>
        </authorList>
    </citation>
    <scope>NUCLEOTIDE SEQUENCE [LARGE SCALE GENOMIC DNA]</scope>
    <source>
        <strain evidence="8 9">IPO3737</strain>
    </source>
</reference>
<organism evidence="8 9">
    <name type="scientific">Pseudomonas gingeri</name>
    <dbReference type="NCBI Taxonomy" id="117681"/>
    <lineage>
        <taxon>Bacteria</taxon>
        <taxon>Pseudomonadati</taxon>
        <taxon>Pseudomonadota</taxon>
        <taxon>Gammaproteobacteria</taxon>
        <taxon>Pseudomonadales</taxon>
        <taxon>Pseudomonadaceae</taxon>
        <taxon>Pseudomonas</taxon>
    </lineage>
</organism>
<accession>A0A7Y8CPU7</accession>
<dbReference type="GO" id="GO:0005737">
    <property type="term" value="C:cytoplasm"/>
    <property type="evidence" value="ECO:0007669"/>
    <property type="project" value="UniProtKB-ARBA"/>
</dbReference>
<dbReference type="Gene3D" id="3.40.50.200">
    <property type="entry name" value="Peptidase S8/S53 domain"/>
    <property type="match status" value="1"/>
</dbReference>
<evidence type="ECO:0000256" key="6">
    <source>
        <dbReference type="SAM" id="MobiDB-lite"/>
    </source>
</evidence>
<feature type="region of interest" description="Disordered" evidence="6">
    <location>
        <begin position="1569"/>
        <end position="1591"/>
    </location>
</feature>
<keyword evidence="1" id="KW-0645">Protease</keyword>
<evidence type="ECO:0000313" key="8">
    <source>
        <dbReference type="EMBL" id="NWC37459.1"/>
    </source>
</evidence>
<dbReference type="GO" id="GO:0012505">
    <property type="term" value="C:endomembrane system"/>
    <property type="evidence" value="ECO:0007669"/>
    <property type="project" value="UniProtKB-ARBA"/>
</dbReference>
<dbReference type="PROSITE" id="PS00138">
    <property type="entry name" value="SUBTILASE_SER"/>
    <property type="match status" value="1"/>
</dbReference>
<dbReference type="PRINTS" id="PR00313">
    <property type="entry name" value="CABNDNGRPT"/>
</dbReference>
<feature type="region of interest" description="Disordered" evidence="6">
    <location>
        <begin position="1"/>
        <end position="22"/>
    </location>
</feature>
<dbReference type="InterPro" id="IPR023828">
    <property type="entry name" value="Peptidase_S8_Ser-AS"/>
</dbReference>
<comment type="similarity">
    <text evidence="5">Belongs to the peptidase S8 family.</text>
</comment>
<dbReference type="PROSITE" id="PS51892">
    <property type="entry name" value="SUBTILASE"/>
    <property type="match status" value="1"/>
</dbReference>
<dbReference type="InterPro" id="IPR001343">
    <property type="entry name" value="Hemolysn_Ca-bd"/>
</dbReference>
<keyword evidence="2" id="KW-0378">Hydrolase</keyword>
<dbReference type="InterPro" id="IPR036852">
    <property type="entry name" value="Peptidase_S8/S53_dom_sf"/>
</dbReference>
<dbReference type="Pfam" id="PF00082">
    <property type="entry name" value="Peptidase_S8"/>
    <property type="match status" value="1"/>
</dbReference>
<dbReference type="EMBL" id="JACAQD010000078">
    <property type="protein sequence ID" value="NWC37459.1"/>
    <property type="molecule type" value="Genomic_DNA"/>
</dbReference>
<dbReference type="PROSITE" id="PS51829">
    <property type="entry name" value="P_HOMO_B"/>
    <property type="match status" value="1"/>
</dbReference>
<evidence type="ECO:0000256" key="5">
    <source>
        <dbReference type="PROSITE-ProRule" id="PRU01240"/>
    </source>
</evidence>
<keyword evidence="4" id="KW-0106">Calcium</keyword>
<dbReference type="GO" id="GO:0004252">
    <property type="term" value="F:serine-type endopeptidase activity"/>
    <property type="evidence" value="ECO:0007669"/>
    <property type="project" value="InterPro"/>
</dbReference>
<dbReference type="InterPro" id="IPR041690">
    <property type="entry name" value="Cadherin_5"/>
</dbReference>
<evidence type="ECO:0000256" key="4">
    <source>
        <dbReference type="ARBA" id="ARBA00022837"/>
    </source>
</evidence>